<dbReference type="EMBL" id="BSYR01000005">
    <property type="protein sequence ID" value="GMI67617.1"/>
    <property type="molecule type" value="Genomic_DNA"/>
</dbReference>
<keyword evidence="2" id="KW-1185">Reference proteome</keyword>
<dbReference type="PANTHER" id="PTHR36617:SF15">
    <property type="entry name" value="REVERSE TRANSCRIPTASE ZINC-BINDING DOMAIN-CONTAINING PROTEIN"/>
    <property type="match status" value="1"/>
</dbReference>
<dbReference type="OrthoDB" id="1002412at2759"/>
<comment type="caution">
    <text evidence="1">The sequence shown here is derived from an EMBL/GenBank/DDBJ whole genome shotgun (WGS) entry which is preliminary data.</text>
</comment>
<sequence>MSLFPMPTSICNYLSKLIAKFLLGSLDKHAIHWVKQEILCYPKVKGGLGLVDFRVRNKALRSKWLWRYGTELNSLWRQTVSTIYEPSSKSLLSSSRSASNKSWLRRSIIAQLSDENSVFMANTRIKVGNGKNVLFWTDIWIGNRALKDAYPRIYALASNKIGVIAEFGYFQEKKWHWNIELRRQILDWELTLWESFQNLIKGSNIKPSTIDSLISVADTNGMFSIRS</sequence>
<evidence type="ECO:0008006" key="3">
    <source>
        <dbReference type="Google" id="ProtNLM"/>
    </source>
</evidence>
<dbReference type="AlphaFoldDB" id="A0A9W7GYZ0"/>
<evidence type="ECO:0000313" key="2">
    <source>
        <dbReference type="Proteomes" id="UP001165190"/>
    </source>
</evidence>
<dbReference type="PANTHER" id="PTHR36617">
    <property type="entry name" value="PROTEIN, PUTATIVE-RELATED"/>
    <property type="match status" value="1"/>
</dbReference>
<accession>A0A9W7GYZ0</accession>
<protein>
    <recommendedName>
        <fullName evidence="3">Reverse transcriptase zinc-binding domain-containing protein</fullName>
    </recommendedName>
</protein>
<gene>
    <name evidence="1" type="ORF">HRI_000431000</name>
</gene>
<name>A0A9W7GYZ0_HIBTR</name>
<proteinExistence type="predicted"/>
<organism evidence="1 2">
    <name type="scientific">Hibiscus trionum</name>
    <name type="common">Flower of an hour</name>
    <dbReference type="NCBI Taxonomy" id="183268"/>
    <lineage>
        <taxon>Eukaryota</taxon>
        <taxon>Viridiplantae</taxon>
        <taxon>Streptophyta</taxon>
        <taxon>Embryophyta</taxon>
        <taxon>Tracheophyta</taxon>
        <taxon>Spermatophyta</taxon>
        <taxon>Magnoliopsida</taxon>
        <taxon>eudicotyledons</taxon>
        <taxon>Gunneridae</taxon>
        <taxon>Pentapetalae</taxon>
        <taxon>rosids</taxon>
        <taxon>malvids</taxon>
        <taxon>Malvales</taxon>
        <taxon>Malvaceae</taxon>
        <taxon>Malvoideae</taxon>
        <taxon>Hibiscus</taxon>
    </lineage>
</organism>
<dbReference type="Proteomes" id="UP001165190">
    <property type="component" value="Unassembled WGS sequence"/>
</dbReference>
<evidence type="ECO:0000313" key="1">
    <source>
        <dbReference type="EMBL" id="GMI67617.1"/>
    </source>
</evidence>
<reference evidence="1" key="1">
    <citation type="submission" date="2023-05" db="EMBL/GenBank/DDBJ databases">
        <title>Genome and transcriptome analyses reveal genes involved in the formation of fine ridges on petal epidermal cells in Hibiscus trionum.</title>
        <authorList>
            <person name="Koshimizu S."/>
            <person name="Masuda S."/>
            <person name="Ishii T."/>
            <person name="Shirasu K."/>
            <person name="Hoshino A."/>
            <person name="Arita M."/>
        </authorList>
    </citation>
    <scope>NUCLEOTIDE SEQUENCE</scope>
    <source>
        <strain evidence="1">Hamamatsu line</strain>
    </source>
</reference>